<reference evidence="1 2" key="1">
    <citation type="journal article" date="2013" name="PLoS ONE">
        <title>Lactobacillus paracasei comparative genomics: towards species pan-genome definition and exploitation of diversity.</title>
        <authorList>
            <person name="Smokvina T."/>
            <person name="Wels M."/>
            <person name="Polka J."/>
            <person name="Chervaux C."/>
            <person name="Brisse S."/>
            <person name="Boekhorst J."/>
            <person name="van Hylckama Vlieg J.E."/>
            <person name="Siezen R.J."/>
        </authorList>
    </citation>
    <scope>NUCLEOTIDE SEQUENCE [LARGE SCALE GENOMIC DNA]</scope>
    <source>
        <strain evidence="1 2">Lpp49</strain>
    </source>
</reference>
<evidence type="ECO:0000313" key="2">
    <source>
        <dbReference type="Proteomes" id="UP000014310"/>
    </source>
</evidence>
<gene>
    <name evidence="1" type="ORF">Lpp49_10017</name>
</gene>
<dbReference type="SUPFAM" id="SSF55874">
    <property type="entry name" value="ATPase domain of HSP90 chaperone/DNA topoisomerase II/histidine kinase"/>
    <property type="match status" value="1"/>
</dbReference>
<dbReference type="EMBL" id="ANKJ01000024">
    <property type="protein sequence ID" value="EPC90466.1"/>
    <property type="molecule type" value="Genomic_DNA"/>
</dbReference>
<protein>
    <recommendedName>
        <fullName evidence="3">ATP-binding protein</fullName>
    </recommendedName>
</protein>
<dbReference type="Pfam" id="PF13589">
    <property type="entry name" value="HATPase_c_3"/>
    <property type="match status" value="1"/>
</dbReference>
<dbReference type="InterPro" id="IPR036890">
    <property type="entry name" value="HATPase_C_sf"/>
</dbReference>
<dbReference type="AlphaFoldDB" id="A0ABC9TB08"/>
<dbReference type="Proteomes" id="UP000014310">
    <property type="component" value="Unassembled WGS sequence"/>
</dbReference>
<evidence type="ECO:0008006" key="3">
    <source>
        <dbReference type="Google" id="ProtNLM"/>
    </source>
</evidence>
<proteinExistence type="predicted"/>
<name>A0ABC9TB08_LACPA</name>
<organism evidence="1 2">
    <name type="scientific">Lacticaseibacillus paracasei subsp. paracasei Lpp49</name>
    <dbReference type="NCBI Taxonomy" id="1256213"/>
    <lineage>
        <taxon>Bacteria</taxon>
        <taxon>Bacillati</taxon>
        <taxon>Bacillota</taxon>
        <taxon>Bacilli</taxon>
        <taxon>Lactobacillales</taxon>
        <taxon>Lactobacillaceae</taxon>
        <taxon>Lacticaseibacillus</taxon>
    </lineage>
</organism>
<sequence>MEKEYKIEVSPEVLELLGPSLYTNIYYVLAELIANGYDADATNVWIRLDDKEIYVEDDGQGMSYSKNDIQHFLAVAQPSRTANNNEYTERKKRARMGRKGVGKLAALSVSAEVNVSSIKNGEKSGFVLSRHVPKNHLLKAIPEDQIKFDHISDHGTRIEMLNPQYQLPKQPITVITNLAKFFPQVGSDFQIHVNINGKSETLKDSQKYISSKLDTLSVFGDGFNELKKSFSTSNETSDFLNQDDGVSLEVSMANTEGNIKTLTMKVTGWIGTYKSTRGQKKNQSDFPDNYVAVYSHGKLGQFNILPEVGKNKLSEVYLVGEFFVDEFEDSHYPDMALSNRQGYKTDDPRYRVFSNWLEKTVSNAVSAKQAVVKQRKKVAGEKKKDKQIQKEGELRKSVHKAISQIDSYISRVVTKSDDVTAGKEVVSTAFKTIGLKKLEVKEQMRKILISQTEADTLVSNCIYSLLLFNGFDAEDILYTNSEDETSHIPFGLNIYDYLQKFFAQSFTDKPLFVIYVDSDVSPTRRGVQMEIGAGWVSQTAYDIVKCGKNNPLTPLNAGKRFVEIRKDDTGLFLTTVQFTSMYEMIKHTCQLFDKDPRSFDDNKNELSKLADIVDVATFNSRVSSI</sequence>
<dbReference type="RefSeq" id="WP_016382764.1">
    <property type="nucleotide sequence ID" value="NZ_ANKJ01000024.1"/>
</dbReference>
<accession>A0ABC9TB08</accession>
<comment type="caution">
    <text evidence="1">The sequence shown here is derived from an EMBL/GenBank/DDBJ whole genome shotgun (WGS) entry which is preliminary data.</text>
</comment>
<evidence type="ECO:0000313" key="1">
    <source>
        <dbReference type="EMBL" id="EPC90466.1"/>
    </source>
</evidence>
<dbReference type="Gene3D" id="3.30.565.10">
    <property type="entry name" value="Histidine kinase-like ATPase, C-terminal domain"/>
    <property type="match status" value="1"/>
</dbReference>